<comment type="cofactor">
    <cofactor evidence="1 8">
        <name>Fe(2+)</name>
        <dbReference type="ChEBI" id="CHEBI:29033"/>
    </cofactor>
</comment>
<evidence type="ECO:0000256" key="8">
    <source>
        <dbReference type="RuleBase" id="RU000683"/>
    </source>
</evidence>
<dbReference type="STRING" id="626937.HMPREF3293_01436"/>
<dbReference type="Pfam" id="PF00903">
    <property type="entry name" value="Glyoxalase"/>
    <property type="match status" value="1"/>
</dbReference>
<protein>
    <submittedName>
        <fullName evidence="10">Glyoxalase family protein</fullName>
    </submittedName>
</protein>
<dbReference type="PROSITE" id="PS00082">
    <property type="entry name" value="EXTRADIOL_DIOXYGENAS"/>
    <property type="match status" value="1"/>
</dbReference>
<proteinExistence type="inferred from homology"/>
<evidence type="ECO:0000313" key="11">
    <source>
        <dbReference type="Proteomes" id="UP000070366"/>
    </source>
</evidence>
<dbReference type="Gene3D" id="3.10.180.10">
    <property type="entry name" value="2,3-Dihydroxybiphenyl 1,2-Dioxygenase, domain 1"/>
    <property type="match status" value="1"/>
</dbReference>
<evidence type="ECO:0000256" key="1">
    <source>
        <dbReference type="ARBA" id="ARBA00001954"/>
    </source>
</evidence>
<feature type="domain" description="VOC" evidence="9">
    <location>
        <begin position="7"/>
        <end position="154"/>
    </location>
</feature>
<evidence type="ECO:0000256" key="6">
    <source>
        <dbReference type="ARBA" id="ARBA00023002"/>
    </source>
</evidence>
<comment type="similarity">
    <text evidence="2 8">Belongs to the extradiol ring-cleavage dioxygenase family.</text>
</comment>
<dbReference type="InterPro" id="IPR051785">
    <property type="entry name" value="MMCE/EMCE_epimerase"/>
</dbReference>
<name>A0A136Q544_9FIRM</name>
<sequence>MKDNIFEIDHYAITVRDLKKTREFYESILGFEFAGQLLTEDGNDVLAYPSYEDLTGVPGVKFKIMFMKGYGITLEFLEYVYPEEIVIDTKPYIRGTAHLCFHAKDAQKAYEELSRKGVELCAGKAVRIEGGTHEGVCAFYFKDPDGFLLEIKTEAGD</sequence>
<keyword evidence="4 8" id="KW-0058">Aromatic hydrocarbons catabolism</keyword>
<dbReference type="OrthoDB" id="192739at2"/>
<keyword evidence="3" id="KW-0479">Metal-binding</keyword>
<comment type="caution">
    <text evidence="10">The sequence shown here is derived from an EMBL/GenBank/DDBJ whole genome shotgun (WGS) entry which is preliminary data.</text>
</comment>
<dbReference type="Proteomes" id="UP000070366">
    <property type="component" value="Unassembled WGS sequence"/>
</dbReference>
<keyword evidence="11" id="KW-1185">Reference proteome</keyword>
<gene>
    <name evidence="10" type="ORF">HMPREF3293_01436</name>
</gene>
<dbReference type="AlphaFoldDB" id="A0A136Q544"/>
<evidence type="ECO:0000259" key="9">
    <source>
        <dbReference type="PROSITE" id="PS51819"/>
    </source>
</evidence>
<evidence type="ECO:0000256" key="7">
    <source>
        <dbReference type="ARBA" id="ARBA00023004"/>
    </source>
</evidence>
<dbReference type="InterPro" id="IPR029068">
    <property type="entry name" value="Glyas_Bleomycin-R_OHBP_Dase"/>
</dbReference>
<evidence type="ECO:0000256" key="4">
    <source>
        <dbReference type="ARBA" id="ARBA00022797"/>
    </source>
</evidence>
<dbReference type="InterPro" id="IPR037523">
    <property type="entry name" value="VOC_core"/>
</dbReference>
<dbReference type="InterPro" id="IPR004360">
    <property type="entry name" value="Glyas_Fos-R_dOase_dom"/>
</dbReference>
<accession>A0A136Q544</accession>
<reference evidence="11" key="1">
    <citation type="submission" date="2016-02" db="EMBL/GenBank/DDBJ databases">
        <authorList>
            <person name="Mitreva M."/>
            <person name="Pepin K.H."/>
            <person name="Mihindukulasuriya K.A."/>
            <person name="Fulton R."/>
            <person name="Fronick C."/>
            <person name="O'Laughlin M."/>
            <person name="Miner T."/>
            <person name="Herter B."/>
            <person name="Rosa B.A."/>
            <person name="Cordes M."/>
            <person name="Tomlinson C."/>
            <person name="Wollam A."/>
            <person name="Palsikar V.B."/>
            <person name="Mardis E.R."/>
            <person name="Wilson R.K."/>
        </authorList>
    </citation>
    <scope>NUCLEOTIDE SEQUENCE [LARGE SCALE GENOMIC DNA]</scope>
    <source>
        <strain evidence="11">DSM 22607</strain>
    </source>
</reference>
<evidence type="ECO:0000256" key="3">
    <source>
        <dbReference type="ARBA" id="ARBA00022723"/>
    </source>
</evidence>
<dbReference type="RefSeq" id="WP_066520823.1">
    <property type="nucleotide sequence ID" value="NZ_CABMOF010000004.1"/>
</dbReference>
<keyword evidence="5 8" id="KW-0223">Dioxygenase</keyword>
<evidence type="ECO:0000256" key="5">
    <source>
        <dbReference type="ARBA" id="ARBA00022964"/>
    </source>
</evidence>
<dbReference type="GO" id="GO:0008198">
    <property type="term" value="F:ferrous iron binding"/>
    <property type="evidence" value="ECO:0007669"/>
    <property type="project" value="InterPro"/>
</dbReference>
<organism evidence="10 11">
    <name type="scientific">Christensenella minuta</name>
    <dbReference type="NCBI Taxonomy" id="626937"/>
    <lineage>
        <taxon>Bacteria</taxon>
        <taxon>Bacillati</taxon>
        <taxon>Bacillota</taxon>
        <taxon>Clostridia</taxon>
        <taxon>Christensenellales</taxon>
        <taxon>Christensenellaceae</taxon>
        <taxon>Christensenella</taxon>
    </lineage>
</organism>
<keyword evidence="6 8" id="KW-0560">Oxidoreductase</keyword>
<evidence type="ECO:0000313" key="10">
    <source>
        <dbReference type="EMBL" id="KXK65714.1"/>
    </source>
</evidence>
<dbReference type="EMBL" id="LSZW01000057">
    <property type="protein sequence ID" value="KXK65714.1"/>
    <property type="molecule type" value="Genomic_DNA"/>
</dbReference>
<evidence type="ECO:0000256" key="2">
    <source>
        <dbReference type="ARBA" id="ARBA00008784"/>
    </source>
</evidence>
<dbReference type="PANTHER" id="PTHR43048:SF3">
    <property type="entry name" value="METHYLMALONYL-COA EPIMERASE, MITOCHONDRIAL"/>
    <property type="match status" value="1"/>
</dbReference>
<dbReference type="InterPro" id="IPR000486">
    <property type="entry name" value="Xdiol_ring_cleave_dOase_1/2"/>
</dbReference>
<dbReference type="PANTHER" id="PTHR43048">
    <property type="entry name" value="METHYLMALONYL-COA EPIMERASE"/>
    <property type="match status" value="1"/>
</dbReference>
<dbReference type="KEGG" id="cmiu:B1H56_11975"/>
<dbReference type="SUPFAM" id="SSF54593">
    <property type="entry name" value="Glyoxalase/Bleomycin resistance protein/Dihydroxybiphenyl dioxygenase"/>
    <property type="match status" value="1"/>
</dbReference>
<keyword evidence="7 8" id="KW-0408">Iron</keyword>
<dbReference type="GO" id="GO:0051213">
    <property type="term" value="F:dioxygenase activity"/>
    <property type="evidence" value="ECO:0007669"/>
    <property type="project" value="UniProtKB-KW"/>
</dbReference>
<dbReference type="GO" id="GO:0004493">
    <property type="term" value="F:methylmalonyl-CoA epimerase activity"/>
    <property type="evidence" value="ECO:0007669"/>
    <property type="project" value="TreeGrafter"/>
</dbReference>
<dbReference type="GO" id="GO:0046491">
    <property type="term" value="P:L-methylmalonyl-CoA metabolic process"/>
    <property type="evidence" value="ECO:0007669"/>
    <property type="project" value="TreeGrafter"/>
</dbReference>
<dbReference type="PROSITE" id="PS51819">
    <property type="entry name" value="VOC"/>
    <property type="match status" value="1"/>
</dbReference>